<dbReference type="InterPro" id="IPR006669">
    <property type="entry name" value="MgtE_transporter"/>
</dbReference>
<dbReference type="Pfam" id="PF03448">
    <property type="entry name" value="MgtE_N"/>
    <property type="match status" value="1"/>
</dbReference>
<dbReference type="InterPro" id="IPR000644">
    <property type="entry name" value="CBS_dom"/>
</dbReference>
<evidence type="ECO:0000259" key="10">
    <source>
        <dbReference type="PROSITE" id="PS51371"/>
    </source>
</evidence>
<keyword evidence="6 9" id="KW-1133">Transmembrane helix</keyword>
<name>A0A1H9FYT3_9GAMM</name>
<dbReference type="Pfam" id="PF01769">
    <property type="entry name" value="MgtE"/>
    <property type="match status" value="1"/>
</dbReference>
<evidence type="ECO:0000256" key="8">
    <source>
        <dbReference type="PROSITE-ProRule" id="PRU00703"/>
    </source>
</evidence>
<evidence type="ECO:0000256" key="3">
    <source>
        <dbReference type="ARBA" id="ARBA00022448"/>
    </source>
</evidence>
<accession>A0A1H9FYT3</accession>
<dbReference type="AlphaFoldDB" id="A0A1H9FYT3"/>
<proteinExistence type="inferred from homology"/>
<dbReference type="GO" id="GO:0005886">
    <property type="term" value="C:plasma membrane"/>
    <property type="evidence" value="ECO:0007669"/>
    <property type="project" value="UniProtKB-SubCell"/>
</dbReference>
<dbReference type="InterPro" id="IPR006668">
    <property type="entry name" value="Mg_transptr_MgtE_intracell_dom"/>
</dbReference>
<keyword evidence="4 9" id="KW-0812">Transmembrane</keyword>
<dbReference type="EMBL" id="FOGB01000003">
    <property type="protein sequence ID" value="SEQ43040.1"/>
    <property type="molecule type" value="Genomic_DNA"/>
</dbReference>
<dbReference type="InterPro" id="IPR006667">
    <property type="entry name" value="SLC41_membr_dom"/>
</dbReference>
<keyword evidence="9" id="KW-1003">Cell membrane</keyword>
<keyword evidence="3 9" id="KW-0813">Transport</keyword>
<feature type="transmembrane region" description="Helical" evidence="9">
    <location>
        <begin position="426"/>
        <end position="448"/>
    </location>
</feature>
<dbReference type="GO" id="GO:0046872">
    <property type="term" value="F:metal ion binding"/>
    <property type="evidence" value="ECO:0007669"/>
    <property type="project" value="UniProtKB-KW"/>
</dbReference>
<dbReference type="SUPFAM" id="SSF158791">
    <property type="entry name" value="MgtE N-terminal domain-like"/>
    <property type="match status" value="1"/>
</dbReference>
<comment type="function">
    <text evidence="9">Acts as a magnesium transporter.</text>
</comment>
<comment type="subunit">
    <text evidence="9">Homodimer.</text>
</comment>
<keyword evidence="7 9" id="KW-0472">Membrane</keyword>
<sequence>MSQVNLRIDQIHEAIERQDDVTLNNLLAEVSSSETARLIEASTPENRSVIWACLDVQKRAGVLKSIHGKVRQFLIDNTPQEALLESLFLLQPDELADIDEDLPGTVINAMIAAMDELRKRRYNSVKHYPDNTAGGLMDTDATAVRADVSVLSVLRYLRLLRNKEGEMPEQLDSLMVVDRTNKLLGVLPLSEVVSLPPDTLVADILDESFQAIPVDASQERVARIFVDCDLLSAPVVDHNYRLLGRITIDDVVDVIQEQADDKLLRSAGLESNADMFSPVLTSAYKRGYWLGINLITAFVAAWVIGLFEAVIEQLIALAVLMPVVASMGGVAGSQTLTIVTRGLALNQIGRSNIPQLIAHEASVVFLNGLVWALAVAAIALYWFGDPMLGVVFGMALMIVLVTGVIGGIFIPLLLQRMSIDPAVAGSVVLTTFTDAIGFFSFLGLAKLLI</sequence>
<dbReference type="InterPro" id="IPR038076">
    <property type="entry name" value="MgtE_N_sf"/>
</dbReference>
<dbReference type="CDD" id="cd04606">
    <property type="entry name" value="CBS_pair_Mg_transporter"/>
    <property type="match status" value="1"/>
</dbReference>
<evidence type="ECO:0000256" key="7">
    <source>
        <dbReference type="ARBA" id="ARBA00023136"/>
    </source>
</evidence>
<keyword evidence="9" id="KW-0479">Metal-binding</keyword>
<feature type="domain" description="CBS" evidence="10">
    <location>
        <begin position="205"/>
        <end position="262"/>
    </location>
</feature>
<reference evidence="12" key="1">
    <citation type="submission" date="2016-10" db="EMBL/GenBank/DDBJ databases">
        <authorList>
            <person name="Varghese N."/>
            <person name="Submissions S."/>
        </authorList>
    </citation>
    <scope>NUCLEOTIDE SEQUENCE [LARGE SCALE GENOMIC DNA]</scope>
    <source>
        <strain evidence="12">DSM 18887</strain>
    </source>
</reference>
<organism evidence="11 12">
    <name type="scientific">Amphritea atlantica</name>
    <dbReference type="NCBI Taxonomy" id="355243"/>
    <lineage>
        <taxon>Bacteria</taxon>
        <taxon>Pseudomonadati</taxon>
        <taxon>Pseudomonadota</taxon>
        <taxon>Gammaproteobacteria</taxon>
        <taxon>Oceanospirillales</taxon>
        <taxon>Oceanospirillaceae</taxon>
        <taxon>Amphritea</taxon>
    </lineage>
</organism>
<dbReference type="STRING" id="355243.SAMN03080615_01517"/>
<evidence type="ECO:0000256" key="1">
    <source>
        <dbReference type="ARBA" id="ARBA00004141"/>
    </source>
</evidence>
<dbReference type="Gene3D" id="1.10.357.20">
    <property type="entry name" value="SLC41 divalent cation transporters, integral membrane domain"/>
    <property type="match status" value="1"/>
</dbReference>
<comment type="similarity">
    <text evidence="2 9">Belongs to the SLC41A transporter family.</text>
</comment>
<dbReference type="Gene3D" id="1.25.60.10">
    <property type="entry name" value="MgtE N-terminal domain-like"/>
    <property type="match status" value="1"/>
</dbReference>
<evidence type="ECO:0000256" key="5">
    <source>
        <dbReference type="ARBA" id="ARBA00022842"/>
    </source>
</evidence>
<keyword evidence="8" id="KW-0129">CBS domain</keyword>
<evidence type="ECO:0000256" key="4">
    <source>
        <dbReference type="ARBA" id="ARBA00022692"/>
    </source>
</evidence>
<keyword evidence="5 9" id="KW-0460">Magnesium</keyword>
<feature type="transmembrane region" description="Helical" evidence="9">
    <location>
        <begin position="390"/>
        <end position="414"/>
    </location>
</feature>
<feature type="transmembrane region" description="Helical" evidence="9">
    <location>
        <begin position="313"/>
        <end position="340"/>
    </location>
</feature>
<dbReference type="SUPFAM" id="SSF161093">
    <property type="entry name" value="MgtE membrane domain-like"/>
    <property type="match status" value="1"/>
</dbReference>
<dbReference type="InterPro" id="IPR046342">
    <property type="entry name" value="CBS_dom_sf"/>
</dbReference>
<gene>
    <name evidence="11" type="ORF">SAMN03080615_01517</name>
</gene>
<dbReference type="InterPro" id="IPR036739">
    <property type="entry name" value="SLC41_membr_dom_sf"/>
</dbReference>
<dbReference type="RefSeq" id="WP_091356112.1">
    <property type="nucleotide sequence ID" value="NZ_AP025284.1"/>
</dbReference>
<evidence type="ECO:0000256" key="9">
    <source>
        <dbReference type="RuleBase" id="RU362011"/>
    </source>
</evidence>
<dbReference type="SMART" id="SM00924">
    <property type="entry name" value="MgtE_N"/>
    <property type="match status" value="1"/>
</dbReference>
<dbReference type="Gene3D" id="3.10.580.10">
    <property type="entry name" value="CBS-domain"/>
    <property type="match status" value="1"/>
</dbReference>
<dbReference type="SUPFAM" id="SSF54631">
    <property type="entry name" value="CBS-domain pair"/>
    <property type="match status" value="1"/>
</dbReference>
<dbReference type="Proteomes" id="UP000198749">
    <property type="component" value="Unassembled WGS sequence"/>
</dbReference>
<evidence type="ECO:0000256" key="6">
    <source>
        <dbReference type="ARBA" id="ARBA00022989"/>
    </source>
</evidence>
<dbReference type="NCBIfam" id="TIGR00400">
    <property type="entry name" value="mgtE"/>
    <property type="match status" value="1"/>
</dbReference>
<comment type="subcellular location">
    <subcellularLocation>
        <location evidence="9">Cell membrane</location>
        <topology evidence="9">Multi-pass membrane protein</topology>
    </subcellularLocation>
    <subcellularLocation>
        <location evidence="1">Membrane</location>
        <topology evidence="1">Multi-pass membrane protein</topology>
    </subcellularLocation>
</comment>
<dbReference type="GO" id="GO:0015095">
    <property type="term" value="F:magnesium ion transmembrane transporter activity"/>
    <property type="evidence" value="ECO:0007669"/>
    <property type="project" value="UniProtKB-UniRule"/>
</dbReference>
<feature type="transmembrane region" description="Helical" evidence="9">
    <location>
        <begin position="287"/>
        <end position="307"/>
    </location>
</feature>
<evidence type="ECO:0000256" key="2">
    <source>
        <dbReference type="ARBA" id="ARBA00009749"/>
    </source>
</evidence>
<protein>
    <recommendedName>
        <fullName evidence="9">Magnesium transporter MgtE</fullName>
    </recommendedName>
</protein>
<dbReference type="PROSITE" id="PS51371">
    <property type="entry name" value="CBS"/>
    <property type="match status" value="2"/>
</dbReference>
<dbReference type="Pfam" id="PF00571">
    <property type="entry name" value="CBS"/>
    <property type="match status" value="1"/>
</dbReference>
<dbReference type="PANTHER" id="PTHR43773">
    <property type="entry name" value="MAGNESIUM TRANSPORTER MGTE"/>
    <property type="match status" value="1"/>
</dbReference>
<keyword evidence="12" id="KW-1185">Reference proteome</keyword>
<feature type="transmembrane region" description="Helical" evidence="9">
    <location>
        <begin position="361"/>
        <end position="384"/>
    </location>
</feature>
<evidence type="ECO:0000313" key="11">
    <source>
        <dbReference type="EMBL" id="SEQ43040.1"/>
    </source>
</evidence>
<dbReference type="PANTHER" id="PTHR43773:SF1">
    <property type="entry name" value="MAGNESIUM TRANSPORTER MGTE"/>
    <property type="match status" value="1"/>
</dbReference>
<dbReference type="SMART" id="SM00116">
    <property type="entry name" value="CBS"/>
    <property type="match status" value="2"/>
</dbReference>
<feature type="domain" description="CBS" evidence="10">
    <location>
        <begin position="137"/>
        <end position="204"/>
    </location>
</feature>
<dbReference type="OrthoDB" id="9790355at2"/>
<evidence type="ECO:0000313" key="12">
    <source>
        <dbReference type="Proteomes" id="UP000198749"/>
    </source>
</evidence>